<protein>
    <submittedName>
        <fullName evidence="3">Class II glutamine amidotransferase</fullName>
    </submittedName>
</protein>
<dbReference type="AlphaFoldDB" id="A0A220VBM6"/>
<proteinExistence type="predicted"/>
<accession>A0A220VBM6</accession>
<evidence type="ECO:0000313" key="4">
    <source>
        <dbReference type="Proteomes" id="UP000242175"/>
    </source>
</evidence>
<dbReference type="PROSITE" id="PS51278">
    <property type="entry name" value="GATASE_TYPE_2"/>
    <property type="match status" value="1"/>
</dbReference>
<dbReference type="InterPro" id="IPR026869">
    <property type="entry name" value="EgtC-like"/>
</dbReference>
<dbReference type="Gene3D" id="3.60.20.10">
    <property type="entry name" value="Glutamine Phosphoribosylpyrophosphate, subunit 1, domain 1"/>
    <property type="match status" value="1"/>
</dbReference>
<sequence>MCELLGMNANVPTDICFSFSGLLQRGGNTGPHRDGWGIVFYNDNGYQIFKESLSSSTSLLAKMLPTMSIKSKCIISHVRQANVGEVNLENTHPFVRELFGFHCSFAHNGQLKGYDKLLTGSYYPVGSTDSEFVFCHLLNKLKNNFKKMPKNYSLLARLLYNSLTSVEAFGVSNVLMTINSYTFAYCSNNLYWITRKHPFGQASLIDDDIEIDFKSETKTGDVVSIIATKPLTDNESWNKMTPGQMLVFFNGKIVYNFLKND</sequence>
<name>A0A220VBM6_9GAMM</name>
<dbReference type="GO" id="GO:0016740">
    <property type="term" value="F:transferase activity"/>
    <property type="evidence" value="ECO:0007669"/>
    <property type="project" value="UniProtKB-KW"/>
</dbReference>
<evidence type="ECO:0000256" key="1">
    <source>
        <dbReference type="ARBA" id="ARBA00022962"/>
    </source>
</evidence>
<dbReference type="InterPro" id="IPR017932">
    <property type="entry name" value="GATase_2_dom"/>
</dbReference>
<reference evidence="3 4" key="1">
    <citation type="journal article" date="2016" name="Int. J. Syst. Evol. Microbiol.">
        <title>Paraphotobacterium marinum gen. nov., sp. nov., a member of the family Vibrionaceae, isolated from surface seawater.</title>
        <authorList>
            <person name="Huang Z."/>
            <person name="Dong C."/>
            <person name="Shao Z."/>
        </authorList>
    </citation>
    <scope>NUCLEOTIDE SEQUENCE [LARGE SCALE GENOMIC DNA]</scope>
    <source>
        <strain evidence="3 4">NSCS20N07D</strain>
    </source>
</reference>
<gene>
    <name evidence="3" type="ORF">CF386_01245</name>
</gene>
<dbReference type="EMBL" id="CP022355">
    <property type="protein sequence ID" value="ASK77797.1"/>
    <property type="molecule type" value="Genomic_DNA"/>
</dbReference>
<dbReference type="CDD" id="cd01908">
    <property type="entry name" value="YafJ"/>
    <property type="match status" value="1"/>
</dbReference>
<keyword evidence="3" id="KW-0808">Transferase</keyword>
<dbReference type="PANTHER" id="PTHR42824:SF1">
    <property type="entry name" value="GLUTAMINE AMIDOTRANSFERASE YAFJ-RELATED"/>
    <property type="match status" value="1"/>
</dbReference>
<organism evidence="3 4">
    <name type="scientific">Paraphotobacterium marinum</name>
    <dbReference type="NCBI Taxonomy" id="1755811"/>
    <lineage>
        <taxon>Bacteria</taxon>
        <taxon>Pseudomonadati</taxon>
        <taxon>Pseudomonadota</taxon>
        <taxon>Gammaproteobacteria</taxon>
        <taxon>Vibrionales</taxon>
        <taxon>Vibrionaceae</taxon>
        <taxon>Paraphotobacterium</taxon>
    </lineage>
</organism>
<dbReference type="Pfam" id="PF13230">
    <property type="entry name" value="GATase_4"/>
    <property type="match status" value="1"/>
</dbReference>
<evidence type="ECO:0000259" key="2">
    <source>
        <dbReference type="PROSITE" id="PS51278"/>
    </source>
</evidence>
<dbReference type="SUPFAM" id="SSF56235">
    <property type="entry name" value="N-terminal nucleophile aminohydrolases (Ntn hydrolases)"/>
    <property type="match status" value="1"/>
</dbReference>
<dbReference type="Proteomes" id="UP000242175">
    <property type="component" value="Chromosome large"/>
</dbReference>
<keyword evidence="4" id="KW-1185">Reference proteome</keyword>
<keyword evidence="1 3" id="KW-0315">Glutamine amidotransferase</keyword>
<feature type="domain" description="Glutamine amidotransferase type-2" evidence="2">
    <location>
        <begin position="2"/>
        <end position="251"/>
    </location>
</feature>
<dbReference type="InterPro" id="IPR029055">
    <property type="entry name" value="Ntn_hydrolases_N"/>
</dbReference>
<dbReference type="KEGG" id="pmai:CF386_01245"/>
<dbReference type="OrthoDB" id="321954at2"/>
<dbReference type="PANTHER" id="PTHR42824">
    <property type="entry name" value="GLUTAMINE AMIDOTRANSFERASE"/>
    <property type="match status" value="1"/>
</dbReference>
<dbReference type="RefSeq" id="WP_089072707.1">
    <property type="nucleotide sequence ID" value="NZ_CBCSAM010000007.1"/>
</dbReference>
<evidence type="ECO:0000313" key="3">
    <source>
        <dbReference type="EMBL" id="ASK77797.1"/>
    </source>
</evidence>